<accession>A0A1I7WSR0</accession>
<dbReference type="PROSITE" id="PS50156">
    <property type="entry name" value="SSD"/>
    <property type="match status" value="1"/>
</dbReference>
<dbReference type="Gene3D" id="1.20.1640.10">
    <property type="entry name" value="Multidrug efflux transporter AcrB transmembrane domain"/>
    <property type="match status" value="1"/>
</dbReference>
<dbReference type="InterPro" id="IPR051697">
    <property type="entry name" value="Patched_domain-protein"/>
</dbReference>
<dbReference type="Proteomes" id="UP000095283">
    <property type="component" value="Unplaced"/>
</dbReference>
<keyword evidence="4 7" id="KW-1133">Transmembrane helix</keyword>
<sequence>MIHSWQRMSRHGYAVIERLGMVYEEVGPSITITSLTNFLSFGIGALTPTPEIRLFCFATAMAMGLTYIFQLVLFGPVLALATTFEKNVQKDARKETTGWRATVTDD</sequence>
<evidence type="ECO:0000256" key="2">
    <source>
        <dbReference type="ARBA" id="ARBA00005585"/>
    </source>
</evidence>
<protein>
    <submittedName>
        <fullName evidence="10">SSD domain-containing protein</fullName>
    </submittedName>
</protein>
<comment type="subcellular location">
    <subcellularLocation>
        <location evidence="1">Membrane</location>
        <topology evidence="1">Multi-pass membrane protein</topology>
    </subcellularLocation>
</comment>
<dbReference type="Pfam" id="PF02460">
    <property type="entry name" value="Patched"/>
    <property type="match status" value="1"/>
</dbReference>
<dbReference type="GO" id="GO:0018996">
    <property type="term" value="P:molting cycle, collagen and cuticulin-based cuticle"/>
    <property type="evidence" value="ECO:0007669"/>
    <property type="project" value="TreeGrafter"/>
</dbReference>
<dbReference type="InterPro" id="IPR000731">
    <property type="entry name" value="SSD"/>
</dbReference>
<evidence type="ECO:0000259" key="8">
    <source>
        <dbReference type="PROSITE" id="PS50156"/>
    </source>
</evidence>
<evidence type="ECO:0000256" key="6">
    <source>
        <dbReference type="ARBA" id="ARBA00023180"/>
    </source>
</evidence>
<evidence type="ECO:0000256" key="4">
    <source>
        <dbReference type="ARBA" id="ARBA00022989"/>
    </source>
</evidence>
<dbReference type="GO" id="GO:0006897">
    <property type="term" value="P:endocytosis"/>
    <property type="evidence" value="ECO:0007669"/>
    <property type="project" value="TreeGrafter"/>
</dbReference>
<feature type="transmembrane region" description="Helical" evidence="7">
    <location>
        <begin position="26"/>
        <end position="46"/>
    </location>
</feature>
<feature type="domain" description="SSD" evidence="8">
    <location>
        <begin position="1"/>
        <end position="80"/>
    </location>
</feature>
<name>A0A1I7WSR0_HETBA</name>
<keyword evidence="9" id="KW-1185">Reference proteome</keyword>
<keyword evidence="6" id="KW-0325">Glycoprotein</keyword>
<dbReference type="PANTHER" id="PTHR10796">
    <property type="entry name" value="PATCHED-RELATED"/>
    <property type="match status" value="1"/>
</dbReference>
<dbReference type="PANTHER" id="PTHR10796:SF90">
    <property type="entry name" value="SSD DOMAIN-CONTAINING PROTEIN"/>
    <property type="match status" value="1"/>
</dbReference>
<keyword evidence="3 7" id="KW-0812">Transmembrane</keyword>
<organism evidence="9 10">
    <name type="scientific">Heterorhabditis bacteriophora</name>
    <name type="common">Entomopathogenic nematode worm</name>
    <dbReference type="NCBI Taxonomy" id="37862"/>
    <lineage>
        <taxon>Eukaryota</taxon>
        <taxon>Metazoa</taxon>
        <taxon>Ecdysozoa</taxon>
        <taxon>Nematoda</taxon>
        <taxon>Chromadorea</taxon>
        <taxon>Rhabditida</taxon>
        <taxon>Rhabditina</taxon>
        <taxon>Rhabditomorpha</taxon>
        <taxon>Strongyloidea</taxon>
        <taxon>Heterorhabditidae</taxon>
        <taxon>Heterorhabditis</taxon>
    </lineage>
</organism>
<evidence type="ECO:0000313" key="9">
    <source>
        <dbReference type="Proteomes" id="UP000095283"/>
    </source>
</evidence>
<evidence type="ECO:0000256" key="1">
    <source>
        <dbReference type="ARBA" id="ARBA00004141"/>
    </source>
</evidence>
<reference evidence="10" key="1">
    <citation type="submission" date="2016-11" db="UniProtKB">
        <authorList>
            <consortium name="WormBaseParasite"/>
        </authorList>
    </citation>
    <scope>IDENTIFICATION</scope>
</reference>
<feature type="transmembrane region" description="Helical" evidence="7">
    <location>
        <begin position="52"/>
        <end position="84"/>
    </location>
</feature>
<evidence type="ECO:0000256" key="7">
    <source>
        <dbReference type="SAM" id="Phobius"/>
    </source>
</evidence>
<dbReference type="WBParaSite" id="Hba_08207">
    <property type="protein sequence ID" value="Hba_08207"/>
    <property type="gene ID" value="Hba_08207"/>
</dbReference>
<keyword evidence="5 7" id="KW-0472">Membrane</keyword>
<dbReference type="GO" id="GO:0030659">
    <property type="term" value="C:cytoplasmic vesicle membrane"/>
    <property type="evidence" value="ECO:0007669"/>
    <property type="project" value="TreeGrafter"/>
</dbReference>
<dbReference type="SUPFAM" id="SSF82866">
    <property type="entry name" value="Multidrug efflux transporter AcrB transmembrane domain"/>
    <property type="match status" value="1"/>
</dbReference>
<dbReference type="InterPro" id="IPR003392">
    <property type="entry name" value="PTHD_SSD"/>
</dbReference>
<evidence type="ECO:0000256" key="3">
    <source>
        <dbReference type="ARBA" id="ARBA00022692"/>
    </source>
</evidence>
<proteinExistence type="inferred from homology"/>
<evidence type="ECO:0000256" key="5">
    <source>
        <dbReference type="ARBA" id="ARBA00023136"/>
    </source>
</evidence>
<evidence type="ECO:0000313" key="10">
    <source>
        <dbReference type="WBParaSite" id="Hba_08207"/>
    </source>
</evidence>
<comment type="similarity">
    <text evidence="2">Belongs to the patched family.</text>
</comment>
<dbReference type="AlphaFoldDB" id="A0A1I7WSR0"/>
<dbReference type="GO" id="GO:0005886">
    <property type="term" value="C:plasma membrane"/>
    <property type="evidence" value="ECO:0007669"/>
    <property type="project" value="TreeGrafter"/>
</dbReference>